<evidence type="ECO:0000259" key="8">
    <source>
        <dbReference type="Pfam" id="PF02969"/>
    </source>
</evidence>
<dbReference type="SUPFAM" id="SSF47113">
    <property type="entry name" value="Histone-fold"/>
    <property type="match status" value="1"/>
</dbReference>
<dbReference type="PANTHER" id="PTHR10221">
    <property type="entry name" value="TRANSCRIPTION INITIATION FACTOR TFIID SUBUNIT 6"/>
    <property type="match status" value="1"/>
</dbReference>
<name>A0ABM5KSL8_DIAVI</name>
<keyword evidence="3" id="KW-0805">Transcription regulation</keyword>
<accession>A0ABM5KSL8</accession>
<protein>
    <recommendedName>
        <fullName evidence="6">Transcription initiation factor TFIID subunit 6</fullName>
    </recommendedName>
</protein>
<dbReference type="PANTHER" id="PTHR10221:SF9">
    <property type="entry name" value="TRANSCRIPTION INITIATION FACTOR TFIID SUBUNIT 6"/>
    <property type="match status" value="1"/>
</dbReference>
<evidence type="ECO:0000256" key="6">
    <source>
        <dbReference type="ARBA" id="ARBA00040091"/>
    </source>
</evidence>
<evidence type="ECO:0000313" key="9">
    <source>
        <dbReference type="EnsemblMetazoa" id="XP_050513184.1"/>
    </source>
</evidence>
<evidence type="ECO:0000256" key="1">
    <source>
        <dbReference type="ARBA" id="ARBA00004123"/>
    </source>
</evidence>
<dbReference type="Gene3D" id="1.10.20.10">
    <property type="entry name" value="Histone, subunit A"/>
    <property type="match status" value="1"/>
</dbReference>
<dbReference type="InterPro" id="IPR004823">
    <property type="entry name" value="TAF_TATA-bd_Histone-like_dom"/>
</dbReference>
<comment type="similarity">
    <text evidence="2">Belongs to the TAF6 family.</text>
</comment>
<dbReference type="Pfam" id="PF02969">
    <property type="entry name" value="TAF"/>
    <property type="match status" value="1"/>
</dbReference>
<dbReference type="RefSeq" id="XP_050513184.1">
    <property type="nucleotide sequence ID" value="XM_050657227.1"/>
</dbReference>
<keyword evidence="10" id="KW-1185">Reference proteome</keyword>
<sequence>MSTSNNVKSKKSSKDREKRKSLPSTSNANDSNTSDKGSSEQDGMQYAGIGPDTIRNYAEQTMHEAHLSDEVCNLLSEDINYKLRYIIHDALLTARLHGDNVITSKDIDESFKNLSIEKVYGASTTPNWVPFSDVPGANSTDQLFYYLDDSVVNLVELAEEEPTYVQHGDIILTKSWYPDSESENVSEAYQNYFKTACQCVISGDEELREVTLKDISENSKIGPISQWFYNFGYFLLIKNITYDSLTLRALDLIETLENSPIPSSTASHKSLQLLVRLLLQRLLLSYTSPDILKRMCFTLSILCLREPLRQLAISKINQKIDVIGQGAMLPVLTIIYYLGVDAVKAIFLPRVTFFLDQVVKDNGEMIYFILAIYGVICHADLDDEYTHNWFDATIPNDLVIYWKSFHRRKDDEKMEINFASMKCKLILTRRKIDWTSRINSKPSLEEILNIGDINLLNSYLHNIEEVFALPPHDCSIRTKIDEHRRNRQVYRKQTHAEVGKTSLLLSVLNSSQKRKRISNCYGHSLKDYIL</sequence>
<dbReference type="GeneID" id="114326547"/>
<reference evidence="9" key="1">
    <citation type="submission" date="2025-05" db="UniProtKB">
        <authorList>
            <consortium name="EnsemblMetazoa"/>
        </authorList>
    </citation>
    <scope>IDENTIFICATION</scope>
</reference>
<proteinExistence type="inferred from homology"/>
<evidence type="ECO:0000256" key="2">
    <source>
        <dbReference type="ARBA" id="ARBA00007688"/>
    </source>
</evidence>
<feature type="compositionally biased region" description="Low complexity" evidence="7">
    <location>
        <begin position="24"/>
        <end position="35"/>
    </location>
</feature>
<dbReference type="InterPro" id="IPR037796">
    <property type="entry name" value="TAF6"/>
</dbReference>
<comment type="subcellular location">
    <subcellularLocation>
        <location evidence="1">Nucleus</location>
    </subcellularLocation>
</comment>
<evidence type="ECO:0000256" key="5">
    <source>
        <dbReference type="ARBA" id="ARBA00023242"/>
    </source>
</evidence>
<organism evidence="9 10">
    <name type="scientific">Diabrotica virgifera virgifera</name>
    <name type="common">western corn rootworm</name>
    <dbReference type="NCBI Taxonomy" id="50390"/>
    <lineage>
        <taxon>Eukaryota</taxon>
        <taxon>Metazoa</taxon>
        <taxon>Ecdysozoa</taxon>
        <taxon>Arthropoda</taxon>
        <taxon>Hexapoda</taxon>
        <taxon>Insecta</taxon>
        <taxon>Pterygota</taxon>
        <taxon>Neoptera</taxon>
        <taxon>Endopterygota</taxon>
        <taxon>Coleoptera</taxon>
        <taxon>Polyphaga</taxon>
        <taxon>Cucujiformia</taxon>
        <taxon>Chrysomeloidea</taxon>
        <taxon>Chrysomelidae</taxon>
        <taxon>Galerucinae</taxon>
        <taxon>Diabroticina</taxon>
        <taxon>Diabroticites</taxon>
        <taxon>Diabrotica</taxon>
    </lineage>
</organism>
<evidence type="ECO:0000256" key="7">
    <source>
        <dbReference type="SAM" id="MobiDB-lite"/>
    </source>
</evidence>
<dbReference type="EnsemblMetazoa" id="XM_050657227.1">
    <property type="protein sequence ID" value="XP_050513184.1"/>
    <property type="gene ID" value="LOC114326547"/>
</dbReference>
<keyword evidence="5" id="KW-0539">Nucleus</keyword>
<evidence type="ECO:0000256" key="4">
    <source>
        <dbReference type="ARBA" id="ARBA00023163"/>
    </source>
</evidence>
<dbReference type="InterPro" id="IPR009072">
    <property type="entry name" value="Histone-fold"/>
</dbReference>
<keyword evidence="4" id="KW-0804">Transcription</keyword>
<evidence type="ECO:0000256" key="3">
    <source>
        <dbReference type="ARBA" id="ARBA00023015"/>
    </source>
</evidence>
<dbReference type="Proteomes" id="UP001652700">
    <property type="component" value="Unplaced"/>
</dbReference>
<feature type="domain" description="TATA box binding protein associated factor (TAF) histone-like fold" evidence="8">
    <location>
        <begin position="65"/>
        <end position="112"/>
    </location>
</feature>
<evidence type="ECO:0000313" key="10">
    <source>
        <dbReference type="Proteomes" id="UP001652700"/>
    </source>
</evidence>
<feature type="region of interest" description="Disordered" evidence="7">
    <location>
        <begin position="1"/>
        <end position="50"/>
    </location>
</feature>